<keyword evidence="2" id="KW-1185">Reference proteome</keyword>
<accession>A0A0A0K6Y9</accession>
<sequence length="73" mass="8190">MSVSQPSKTLGIARAPNFLSFCPSSQSNKHHDGPKISLLFSILLDIPHDCLRSLHKRHCVFHLDRASIKMLLP</sequence>
<reference evidence="1 2" key="4">
    <citation type="journal article" date="2011" name="BMC Genomics">
        <title>RNA-Seq improves annotation of protein-coding genes in the cucumber genome.</title>
        <authorList>
            <person name="Li Z."/>
            <person name="Zhang Z."/>
            <person name="Yan P."/>
            <person name="Huang S."/>
            <person name="Fei Z."/>
            <person name="Lin K."/>
        </authorList>
    </citation>
    <scope>NUCLEOTIDE SEQUENCE [LARGE SCALE GENOMIC DNA]</scope>
    <source>
        <strain evidence="2">cv. 9930</strain>
    </source>
</reference>
<protein>
    <submittedName>
        <fullName evidence="1">Uncharacterized protein</fullName>
    </submittedName>
</protein>
<dbReference type="EMBL" id="CM002928">
    <property type="protein sequence ID" value="KGN44042.1"/>
    <property type="molecule type" value="Genomic_DNA"/>
</dbReference>
<reference evidence="1 2" key="3">
    <citation type="journal article" date="2010" name="BMC Genomics">
        <title>Transcriptome sequencing and comparative analysis of cucumber flowers with different sex types.</title>
        <authorList>
            <person name="Guo S."/>
            <person name="Zheng Y."/>
            <person name="Joung J.G."/>
            <person name="Liu S."/>
            <person name="Zhang Z."/>
            <person name="Crasta O.R."/>
            <person name="Sobral B.W."/>
            <person name="Xu Y."/>
            <person name="Huang S."/>
            <person name="Fei Z."/>
        </authorList>
    </citation>
    <scope>NUCLEOTIDE SEQUENCE [LARGE SCALE GENOMIC DNA]</scope>
    <source>
        <strain evidence="2">cv. 9930</strain>
    </source>
</reference>
<name>A0A0A0K6Y9_CUCSA</name>
<reference evidence="1 2" key="2">
    <citation type="journal article" date="2009" name="PLoS ONE">
        <title>An integrated genetic and cytogenetic map of the cucumber genome.</title>
        <authorList>
            <person name="Ren Y."/>
            <person name="Zhang Z."/>
            <person name="Liu J."/>
            <person name="Staub J.E."/>
            <person name="Han Y."/>
            <person name="Cheng Z."/>
            <person name="Li X."/>
            <person name="Lu J."/>
            <person name="Miao H."/>
            <person name="Kang H."/>
            <person name="Xie B."/>
            <person name="Gu X."/>
            <person name="Wang X."/>
            <person name="Du Y."/>
            <person name="Jin W."/>
            <person name="Huang S."/>
        </authorList>
    </citation>
    <scope>NUCLEOTIDE SEQUENCE [LARGE SCALE GENOMIC DNA]</scope>
    <source>
        <strain evidence="2">cv. 9930</strain>
    </source>
</reference>
<proteinExistence type="predicted"/>
<dbReference type="Gramene" id="KGN44042">
    <property type="protein sequence ID" value="KGN44042"/>
    <property type="gene ID" value="Csa_7G132900"/>
</dbReference>
<organism evidence="1 2">
    <name type="scientific">Cucumis sativus</name>
    <name type="common">Cucumber</name>
    <dbReference type="NCBI Taxonomy" id="3659"/>
    <lineage>
        <taxon>Eukaryota</taxon>
        <taxon>Viridiplantae</taxon>
        <taxon>Streptophyta</taxon>
        <taxon>Embryophyta</taxon>
        <taxon>Tracheophyta</taxon>
        <taxon>Spermatophyta</taxon>
        <taxon>Magnoliopsida</taxon>
        <taxon>eudicotyledons</taxon>
        <taxon>Gunneridae</taxon>
        <taxon>Pentapetalae</taxon>
        <taxon>rosids</taxon>
        <taxon>fabids</taxon>
        <taxon>Cucurbitales</taxon>
        <taxon>Cucurbitaceae</taxon>
        <taxon>Benincaseae</taxon>
        <taxon>Cucumis</taxon>
    </lineage>
</organism>
<evidence type="ECO:0000313" key="2">
    <source>
        <dbReference type="Proteomes" id="UP000029981"/>
    </source>
</evidence>
<evidence type="ECO:0000313" key="1">
    <source>
        <dbReference type="EMBL" id="KGN44042.1"/>
    </source>
</evidence>
<dbReference type="AlphaFoldDB" id="A0A0A0K6Y9"/>
<reference evidence="1 2" key="1">
    <citation type="journal article" date="2009" name="Nat. Genet.">
        <title>The genome of the cucumber, Cucumis sativus L.</title>
        <authorList>
            <person name="Huang S."/>
            <person name="Li R."/>
            <person name="Zhang Z."/>
            <person name="Li L."/>
            <person name="Gu X."/>
            <person name="Fan W."/>
            <person name="Lucas W.J."/>
            <person name="Wang X."/>
            <person name="Xie B."/>
            <person name="Ni P."/>
            <person name="Ren Y."/>
            <person name="Zhu H."/>
            <person name="Li J."/>
            <person name="Lin K."/>
            <person name="Jin W."/>
            <person name="Fei Z."/>
            <person name="Li G."/>
            <person name="Staub J."/>
            <person name="Kilian A."/>
            <person name="van der Vossen E.A."/>
            <person name="Wu Y."/>
            <person name="Guo J."/>
            <person name="He J."/>
            <person name="Jia Z."/>
            <person name="Ren Y."/>
            <person name="Tian G."/>
            <person name="Lu Y."/>
            <person name="Ruan J."/>
            <person name="Qian W."/>
            <person name="Wang M."/>
            <person name="Huang Q."/>
            <person name="Li B."/>
            <person name="Xuan Z."/>
            <person name="Cao J."/>
            <person name="Asan"/>
            <person name="Wu Z."/>
            <person name="Zhang J."/>
            <person name="Cai Q."/>
            <person name="Bai Y."/>
            <person name="Zhao B."/>
            <person name="Han Y."/>
            <person name="Li Y."/>
            <person name="Li X."/>
            <person name="Wang S."/>
            <person name="Shi Q."/>
            <person name="Liu S."/>
            <person name="Cho W.K."/>
            <person name="Kim J.Y."/>
            <person name="Xu Y."/>
            <person name="Heller-Uszynska K."/>
            <person name="Miao H."/>
            <person name="Cheng Z."/>
            <person name="Zhang S."/>
            <person name="Wu J."/>
            <person name="Yang Y."/>
            <person name="Kang H."/>
            <person name="Li M."/>
            <person name="Liang H."/>
            <person name="Ren X."/>
            <person name="Shi Z."/>
            <person name="Wen M."/>
            <person name="Jian M."/>
            <person name="Yang H."/>
            <person name="Zhang G."/>
            <person name="Yang Z."/>
            <person name="Chen R."/>
            <person name="Liu S."/>
            <person name="Li J."/>
            <person name="Ma L."/>
            <person name="Liu H."/>
            <person name="Zhou Y."/>
            <person name="Zhao J."/>
            <person name="Fang X."/>
            <person name="Li G."/>
            <person name="Fang L."/>
            <person name="Li Y."/>
            <person name="Liu D."/>
            <person name="Zheng H."/>
            <person name="Zhang Y."/>
            <person name="Qin N."/>
            <person name="Li Z."/>
            <person name="Yang G."/>
            <person name="Yang S."/>
            <person name="Bolund L."/>
            <person name="Kristiansen K."/>
            <person name="Zheng H."/>
            <person name="Li S."/>
            <person name="Zhang X."/>
            <person name="Yang H."/>
            <person name="Wang J."/>
            <person name="Sun R."/>
            <person name="Zhang B."/>
            <person name="Jiang S."/>
            <person name="Wang J."/>
            <person name="Du Y."/>
            <person name="Li S."/>
        </authorList>
    </citation>
    <scope>NUCLEOTIDE SEQUENCE [LARGE SCALE GENOMIC DNA]</scope>
    <source>
        <strain evidence="2">cv. 9930</strain>
    </source>
</reference>
<dbReference type="Proteomes" id="UP000029981">
    <property type="component" value="Chromosome 7"/>
</dbReference>
<gene>
    <name evidence="1" type="ORF">Csa_7G132900</name>
</gene>